<dbReference type="RefSeq" id="WP_006966298.1">
    <property type="nucleotide sequence ID" value="NZ_APJX01000005.1"/>
</dbReference>
<reference evidence="1 2" key="1">
    <citation type="journal article" date="2013" name="Genome Announc.">
        <title>Draft Genome Sequence of Desulfotignum phosphitoxidans DSM 13687 Strain FiPS-3.</title>
        <authorList>
            <person name="Poehlein A."/>
            <person name="Daniel R."/>
            <person name="Simeonova D.D."/>
        </authorList>
    </citation>
    <scope>NUCLEOTIDE SEQUENCE [LARGE SCALE GENOMIC DNA]</scope>
    <source>
        <strain evidence="1 2">DSM 13687</strain>
    </source>
</reference>
<dbReference type="OrthoDB" id="8081579at2"/>
<proteinExistence type="predicted"/>
<gene>
    <name evidence="1" type="ORF">Dpo_5c01330</name>
</gene>
<name>S0FWY3_9BACT</name>
<dbReference type="AlphaFoldDB" id="S0FWY3"/>
<accession>S0FWY3</accession>
<evidence type="ECO:0000313" key="1">
    <source>
        <dbReference type="EMBL" id="EMS79210.1"/>
    </source>
</evidence>
<organism evidence="1 2">
    <name type="scientific">Desulfotignum phosphitoxidans DSM 13687</name>
    <dbReference type="NCBI Taxonomy" id="1286635"/>
    <lineage>
        <taxon>Bacteria</taxon>
        <taxon>Pseudomonadati</taxon>
        <taxon>Thermodesulfobacteriota</taxon>
        <taxon>Desulfobacteria</taxon>
        <taxon>Desulfobacterales</taxon>
        <taxon>Desulfobacteraceae</taxon>
        <taxon>Desulfotignum</taxon>
    </lineage>
</organism>
<dbReference type="EMBL" id="APJX01000005">
    <property type="protein sequence ID" value="EMS79210.1"/>
    <property type="molecule type" value="Genomic_DNA"/>
</dbReference>
<sequence>MSNLTSNPANIRFNGTGRAYAGAVAGTSFDDLGELDGINFNVEVSTETLQSTRNAARGTIIERETERNASLSFGLREMSNNNLQMVLLGSAIVAANQAAAGVFQEEKTFVDDLYVDLGKVNVFVTKITGAITGSLAVADEVTGALSGATGKVAFVGTGHVVLVNVSGTFQTGEAIEETADTNYITPTGIETEEDVCITSAAGDVRRAQGTDYTIDPDYGYVRQLSTGDMTGTDVVSYDHEAVDIDYLHGMSAGSVEKKIIFVTDKDDQGPRFRYTFHKVQISLSGEFPLIGDGASVLQVSGSVLKDTTQSSGQEYFKKEMMF</sequence>
<keyword evidence="2" id="KW-1185">Reference proteome</keyword>
<protein>
    <submittedName>
        <fullName evidence="1">Uncharacterized protein</fullName>
    </submittedName>
</protein>
<evidence type="ECO:0000313" key="2">
    <source>
        <dbReference type="Proteomes" id="UP000014216"/>
    </source>
</evidence>
<comment type="caution">
    <text evidence="1">The sequence shown here is derived from an EMBL/GenBank/DDBJ whole genome shotgun (WGS) entry which is preliminary data.</text>
</comment>
<dbReference type="Proteomes" id="UP000014216">
    <property type="component" value="Unassembled WGS sequence"/>
</dbReference>